<keyword evidence="2" id="KW-0333">Golgi apparatus</keyword>
<evidence type="ECO:0000313" key="5">
    <source>
        <dbReference type="EMBL" id="MBP2024146.1"/>
    </source>
</evidence>
<protein>
    <recommendedName>
        <fullName evidence="7">GPP34 family phosphoprotein</fullName>
    </recommendedName>
</protein>
<accession>A0ABS4K8P2</accession>
<evidence type="ECO:0000256" key="2">
    <source>
        <dbReference type="ARBA" id="ARBA00023034"/>
    </source>
</evidence>
<dbReference type="InterPro" id="IPR038261">
    <property type="entry name" value="GPP34-like_sf"/>
</dbReference>
<dbReference type="RefSeq" id="WP_021281759.1">
    <property type="nucleotide sequence ID" value="NZ_JAGGLL010000051.1"/>
</dbReference>
<keyword evidence="3" id="KW-0446">Lipid-binding</keyword>
<dbReference type="Gene3D" id="1.10.3630.10">
    <property type="entry name" value="yeast vps74-n-term truncation variant domain like"/>
    <property type="match status" value="1"/>
</dbReference>
<keyword evidence="4" id="KW-0472">Membrane</keyword>
<dbReference type="Pfam" id="PF05719">
    <property type="entry name" value="GPP34"/>
    <property type="match status" value="1"/>
</dbReference>
<evidence type="ECO:0008006" key="7">
    <source>
        <dbReference type="Google" id="ProtNLM"/>
    </source>
</evidence>
<evidence type="ECO:0000313" key="6">
    <source>
        <dbReference type="Proteomes" id="UP001519308"/>
    </source>
</evidence>
<reference evidence="5 6" key="1">
    <citation type="submission" date="2021-03" db="EMBL/GenBank/DDBJ databases">
        <title>Genomic Encyclopedia of Type Strains, Phase IV (KMG-IV): sequencing the most valuable type-strain genomes for metagenomic binning, comparative biology and taxonomic classification.</title>
        <authorList>
            <person name="Goeker M."/>
        </authorList>
    </citation>
    <scope>NUCLEOTIDE SEQUENCE [LARGE SCALE GENOMIC DNA]</scope>
    <source>
        <strain evidence="5 6">DSM 28650</strain>
    </source>
</reference>
<comment type="caution">
    <text evidence="5">The sequence shown here is derived from an EMBL/GenBank/DDBJ whole genome shotgun (WGS) entry which is preliminary data.</text>
</comment>
<name>A0ABS4K8P2_9CLOT</name>
<keyword evidence="6" id="KW-1185">Reference proteome</keyword>
<sequence>MRLIDFNLSITEEFVTLTLLGKSMFKSKKLRLGNDKAYTITSAFIELFLDEKIALNEKQQVVVTNSDLTGKQYIDLILATLASKKPMKLIRWIEHLYVNSKLGSNICNSIAESIISKKVLELETKDVLLGNRKEYKDINNIGDCIIQKIRAELLEDGQIGESTLYLALLADGNKMLMRYFSEYEYKAIKEKMEQLYETKESEKYKVIKKAIDEIEINSIFALLLGLV</sequence>
<evidence type="ECO:0000256" key="1">
    <source>
        <dbReference type="ARBA" id="ARBA00004255"/>
    </source>
</evidence>
<proteinExistence type="predicted"/>
<dbReference type="InterPro" id="IPR008628">
    <property type="entry name" value="GPP34-like"/>
</dbReference>
<organism evidence="5 6">
    <name type="scientific">Clostridium punense</name>
    <dbReference type="NCBI Taxonomy" id="1054297"/>
    <lineage>
        <taxon>Bacteria</taxon>
        <taxon>Bacillati</taxon>
        <taxon>Bacillota</taxon>
        <taxon>Clostridia</taxon>
        <taxon>Eubacteriales</taxon>
        <taxon>Clostridiaceae</taxon>
        <taxon>Clostridium</taxon>
    </lineage>
</organism>
<comment type="subcellular location">
    <subcellularLocation>
        <location evidence="1">Golgi apparatus membrane</location>
        <topology evidence="1">Peripheral membrane protein</topology>
        <orientation evidence="1">Cytoplasmic side</orientation>
    </subcellularLocation>
</comment>
<gene>
    <name evidence="5" type="ORF">J2Z44_004001</name>
</gene>
<evidence type="ECO:0000256" key="3">
    <source>
        <dbReference type="ARBA" id="ARBA00023121"/>
    </source>
</evidence>
<evidence type="ECO:0000256" key="4">
    <source>
        <dbReference type="ARBA" id="ARBA00023136"/>
    </source>
</evidence>
<dbReference type="Proteomes" id="UP001519308">
    <property type="component" value="Unassembled WGS sequence"/>
</dbReference>
<dbReference type="EMBL" id="JAGGLL010000051">
    <property type="protein sequence ID" value="MBP2024146.1"/>
    <property type="molecule type" value="Genomic_DNA"/>
</dbReference>